<name>A0A498RBA4_9FIRM</name>
<dbReference type="EMBL" id="UPPP01000094">
    <property type="protein sequence ID" value="VBB08741.1"/>
    <property type="molecule type" value="Genomic_DNA"/>
</dbReference>
<reference evidence="1 2" key="1">
    <citation type="submission" date="2018-06" db="EMBL/GenBank/DDBJ databases">
        <authorList>
            <person name="Strepis N."/>
        </authorList>
    </citation>
    <scope>NUCLEOTIDE SEQUENCE [LARGE SCALE GENOMIC DNA]</scope>
    <source>
        <strain evidence="1">LUCI</strain>
    </source>
</reference>
<proteinExistence type="predicted"/>
<gene>
    <name evidence="1" type="ORF">LUCI_4019</name>
</gene>
<evidence type="ECO:0000313" key="1">
    <source>
        <dbReference type="EMBL" id="VBB08741.1"/>
    </source>
</evidence>
<evidence type="ECO:0000313" key="2">
    <source>
        <dbReference type="Proteomes" id="UP000277811"/>
    </source>
</evidence>
<sequence>MDFSFALFEPKKARTLKSGAPTVEITPNGRIVFNKKASELLANHTFCMLGYDSEQKALGVLPVNERQLNSFPVRYAAKGAYIGAKKFFKHFDILPPQLTANTPFQSNGFIGIQL</sequence>
<organism evidence="1 2">
    <name type="scientific">Lucifera butyrica</name>
    <dbReference type="NCBI Taxonomy" id="1351585"/>
    <lineage>
        <taxon>Bacteria</taxon>
        <taxon>Bacillati</taxon>
        <taxon>Bacillota</taxon>
        <taxon>Negativicutes</taxon>
        <taxon>Veillonellales</taxon>
        <taxon>Veillonellaceae</taxon>
        <taxon>Lucifera</taxon>
    </lineage>
</organism>
<accession>A0A498RBA4</accession>
<keyword evidence="2" id="KW-1185">Reference proteome</keyword>
<dbReference type="Proteomes" id="UP000277811">
    <property type="component" value="Unassembled WGS sequence"/>
</dbReference>
<dbReference type="RefSeq" id="WP_122629600.1">
    <property type="nucleotide sequence ID" value="NZ_UPPP01000094.1"/>
</dbReference>
<protein>
    <submittedName>
        <fullName evidence="1">Uncharacterized protein</fullName>
    </submittedName>
</protein>
<dbReference type="OrthoDB" id="1682020at2"/>
<dbReference type="AlphaFoldDB" id="A0A498RBA4"/>